<dbReference type="PANTHER" id="PTHR43528">
    <property type="entry name" value="ALPHA-KETOGLUTARATE PERMEASE"/>
    <property type="match status" value="1"/>
</dbReference>
<proteinExistence type="inferred from homology"/>
<feature type="transmembrane region" description="Helical" evidence="11">
    <location>
        <begin position="93"/>
        <end position="112"/>
    </location>
</feature>
<gene>
    <name evidence="13" type="ORF">ETD96_30405</name>
</gene>
<feature type="transmembrane region" description="Helical" evidence="11">
    <location>
        <begin position="339"/>
        <end position="365"/>
    </location>
</feature>
<feature type="transmembrane region" description="Helical" evidence="11">
    <location>
        <begin position="285"/>
        <end position="303"/>
    </location>
</feature>
<dbReference type="Gene3D" id="1.20.1250.20">
    <property type="entry name" value="MFS general substrate transporter like domains"/>
    <property type="match status" value="1"/>
</dbReference>
<evidence type="ECO:0000256" key="3">
    <source>
        <dbReference type="ARBA" id="ARBA00022448"/>
    </source>
</evidence>
<comment type="subcellular location">
    <subcellularLocation>
        <location evidence="1">Cell membrane</location>
        <topology evidence="1">Multi-pass membrane protein</topology>
    </subcellularLocation>
</comment>
<organism evidence="13 14">
    <name type="scientific">Actinomadura geliboluensis</name>
    <dbReference type="NCBI Taxonomy" id="882440"/>
    <lineage>
        <taxon>Bacteria</taxon>
        <taxon>Bacillati</taxon>
        <taxon>Actinomycetota</taxon>
        <taxon>Actinomycetes</taxon>
        <taxon>Streptosporangiales</taxon>
        <taxon>Thermomonosporaceae</taxon>
        <taxon>Actinomadura</taxon>
    </lineage>
</organism>
<evidence type="ECO:0000256" key="1">
    <source>
        <dbReference type="ARBA" id="ARBA00004651"/>
    </source>
</evidence>
<keyword evidence="5 11" id="KW-0812">Transmembrane</keyword>
<evidence type="ECO:0000313" key="13">
    <source>
        <dbReference type="EMBL" id="TMR32118.1"/>
    </source>
</evidence>
<reference evidence="13 14" key="1">
    <citation type="submission" date="2019-05" db="EMBL/GenBank/DDBJ databases">
        <title>Draft genome sequence of Actinomadura geliboluensis A8036.</title>
        <authorList>
            <person name="Saricaoglu S."/>
            <person name="Isik K."/>
        </authorList>
    </citation>
    <scope>NUCLEOTIDE SEQUENCE [LARGE SCALE GENOMIC DNA]</scope>
    <source>
        <strain evidence="13 14">A8036</strain>
    </source>
</reference>
<evidence type="ECO:0000256" key="10">
    <source>
        <dbReference type="ARBA" id="ARBA00039918"/>
    </source>
</evidence>
<dbReference type="FunFam" id="1.20.1250.20:FF:000001">
    <property type="entry name" value="Dicarboxylate MFS transporter"/>
    <property type="match status" value="1"/>
</dbReference>
<accession>A0A5S4GGK5</accession>
<evidence type="ECO:0000256" key="6">
    <source>
        <dbReference type="ARBA" id="ARBA00022847"/>
    </source>
</evidence>
<sequence length="448" mass="48481">MLRPALASDQMDPTADPHLKRVVTGAAVGTFVEWFDFAVYGYLAYLIAGQFFAQGDRTAELLATFAVFAIAFFARPLGGFFFGYLGDRYGRRTSLAICVLIMSASTGVIGLMPSFAQIGLWAPALLVLLRLAQGFSAGGEQSGAQTLLIEASPDSRRVWYGSTLQISQFLGQLSAALLVTFLAWRVSTPDMESWGWRIPFLAALPLGLIGLYIRMRIQDGEAYRTVAAEGRTARFPVREAFRSHGGRMATLFGFWIAIQVGFYLAFVFMPSYLIERGNIGDGKSLLVSSLSLGFLIVGLPFAARVADRIPRRRGLMLLCAGLAVVPWPAMALVGENNLATVIAAQLLMMSPFLLVPIAGVVTVELFPTRVRYTCSAVAYGTCTMLFGGTAPYIATYLVDKTGLVTAPAIYLTCASIVSLAVVLWALPETKGTPLVRDQDTRTTENGKV</sequence>
<feature type="transmembrane region" description="Helical" evidence="11">
    <location>
        <begin position="63"/>
        <end position="86"/>
    </location>
</feature>
<keyword evidence="6" id="KW-0769">Symport</keyword>
<evidence type="ECO:0000256" key="2">
    <source>
        <dbReference type="ARBA" id="ARBA00008240"/>
    </source>
</evidence>
<evidence type="ECO:0000259" key="12">
    <source>
        <dbReference type="PROSITE" id="PS50850"/>
    </source>
</evidence>
<keyword evidence="4" id="KW-1003">Cell membrane</keyword>
<dbReference type="EMBL" id="VCKZ01000278">
    <property type="protein sequence ID" value="TMR32118.1"/>
    <property type="molecule type" value="Genomic_DNA"/>
</dbReference>
<evidence type="ECO:0000256" key="5">
    <source>
        <dbReference type="ARBA" id="ARBA00022692"/>
    </source>
</evidence>
<dbReference type="SUPFAM" id="SSF103473">
    <property type="entry name" value="MFS general substrate transporter"/>
    <property type="match status" value="1"/>
</dbReference>
<dbReference type="InterPro" id="IPR020846">
    <property type="entry name" value="MFS_dom"/>
</dbReference>
<protein>
    <recommendedName>
        <fullName evidence="10">Putative proline/betaine transporter</fullName>
    </recommendedName>
</protein>
<evidence type="ECO:0000256" key="8">
    <source>
        <dbReference type="ARBA" id="ARBA00023136"/>
    </source>
</evidence>
<evidence type="ECO:0000256" key="9">
    <source>
        <dbReference type="ARBA" id="ARBA00037295"/>
    </source>
</evidence>
<evidence type="ECO:0000256" key="7">
    <source>
        <dbReference type="ARBA" id="ARBA00022989"/>
    </source>
</evidence>
<dbReference type="GO" id="GO:0015293">
    <property type="term" value="F:symporter activity"/>
    <property type="evidence" value="ECO:0007669"/>
    <property type="project" value="UniProtKB-KW"/>
</dbReference>
<feature type="transmembrane region" description="Helical" evidence="11">
    <location>
        <begin position="404"/>
        <end position="426"/>
    </location>
</feature>
<keyword evidence="14" id="KW-1185">Reference proteome</keyword>
<comment type="caution">
    <text evidence="13">The sequence shown here is derived from an EMBL/GenBank/DDBJ whole genome shotgun (WGS) entry which is preliminary data.</text>
</comment>
<comment type="function">
    <text evidence="9">May be a proton symporter involved in the uptake of osmolytes such as proline and glycine betaine.</text>
</comment>
<dbReference type="AlphaFoldDB" id="A0A5S4GGK5"/>
<dbReference type="GO" id="GO:0005886">
    <property type="term" value="C:plasma membrane"/>
    <property type="evidence" value="ECO:0007669"/>
    <property type="project" value="UniProtKB-SubCell"/>
</dbReference>
<dbReference type="Pfam" id="PF00083">
    <property type="entry name" value="Sugar_tr"/>
    <property type="match status" value="2"/>
</dbReference>
<dbReference type="OrthoDB" id="3768022at2"/>
<evidence type="ECO:0000313" key="14">
    <source>
        <dbReference type="Proteomes" id="UP000305238"/>
    </source>
</evidence>
<evidence type="ECO:0000256" key="11">
    <source>
        <dbReference type="SAM" id="Phobius"/>
    </source>
</evidence>
<feature type="domain" description="Major facilitator superfamily (MFS) profile" evidence="12">
    <location>
        <begin position="22"/>
        <end position="430"/>
    </location>
</feature>
<feature type="transmembrane region" description="Helical" evidence="11">
    <location>
        <begin position="21"/>
        <end position="43"/>
    </location>
</feature>
<feature type="transmembrane region" description="Helical" evidence="11">
    <location>
        <begin position="196"/>
        <end position="215"/>
    </location>
</feature>
<keyword evidence="3" id="KW-0813">Transport</keyword>
<feature type="transmembrane region" description="Helical" evidence="11">
    <location>
        <begin position="315"/>
        <end position="333"/>
    </location>
</feature>
<dbReference type="InterPro" id="IPR051084">
    <property type="entry name" value="H+-coupled_symporters"/>
</dbReference>
<keyword evidence="7 11" id="KW-1133">Transmembrane helix</keyword>
<feature type="transmembrane region" description="Helical" evidence="11">
    <location>
        <begin position="251"/>
        <end position="273"/>
    </location>
</feature>
<name>A0A5S4GGK5_9ACTN</name>
<dbReference type="PROSITE" id="PS50850">
    <property type="entry name" value="MFS"/>
    <property type="match status" value="1"/>
</dbReference>
<feature type="transmembrane region" description="Helical" evidence="11">
    <location>
        <begin position="377"/>
        <end position="398"/>
    </location>
</feature>
<dbReference type="InterPro" id="IPR036259">
    <property type="entry name" value="MFS_trans_sf"/>
</dbReference>
<dbReference type="PANTHER" id="PTHR43528:SF1">
    <property type="entry name" value="ALPHA-KETOGLUTARATE PERMEASE"/>
    <property type="match status" value="1"/>
</dbReference>
<keyword evidence="8 11" id="KW-0472">Membrane</keyword>
<dbReference type="InterPro" id="IPR005828">
    <property type="entry name" value="MFS_sugar_transport-like"/>
</dbReference>
<comment type="similarity">
    <text evidence="2">Belongs to the major facilitator superfamily. Metabolite:H+ Symporter (MHS) family (TC 2.A.1.6) family.</text>
</comment>
<dbReference type="Proteomes" id="UP000305238">
    <property type="component" value="Unassembled WGS sequence"/>
</dbReference>
<evidence type="ECO:0000256" key="4">
    <source>
        <dbReference type="ARBA" id="ARBA00022475"/>
    </source>
</evidence>